<reference evidence="1 2" key="1">
    <citation type="journal article" date="2015" name="Microbiome">
        <title>Genomic resolution of linkages in carbon, nitrogen, and sulfur cycling among widespread estuary sediment bacteria.</title>
        <authorList>
            <person name="Baker B.J."/>
            <person name="Lazar C.S."/>
            <person name="Teske A.P."/>
            <person name="Dick G.J."/>
        </authorList>
    </citation>
    <scope>NUCLEOTIDE SEQUENCE [LARGE SCALE GENOMIC DNA]</scope>
    <source>
        <strain evidence="1">SM1_77</strain>
    </source>
</reference>
<dbReference type="EMBL" id="LJVE01000014">
    <property type="protein sequence ID" value="KPL15442.1"/>
    <property type="molecule type" value="Genomic_DNA"/>
</dbReference>
<dbReference type="Proteomes" id="UP000050975">
    <property type="component" value="Unassembled WGS sequence"/>
</dbReference>
<protein>
    <recommendedName>
        <fullName evidence="3">Virion structural protein</fullName>
    </recommendedName>
</protein>
<evidence type="ECO:0000313" key="1">
    <source>
        <dbReference type="EMBL" id="KPL15442.1"/>
    </source>
</evidence>
<sequence length="609" mass="66674">MAGLKLMTQGGYVPRVAAHLLQDSEAQRAINTKLYAGDLRGWYKPSAVTPAFECIEFGETLYKMKTNAQDDRWVVWDSVVSAVLNPIVDDSEASSVYYTENSELKKTNSSLAGTTNGTPPADWLYGAVPIPAAALTATEVHVGGGTTEDRIYVYTFVQEFGGIEEESAPSAVSNVVTIHANDTVDLTGFEDATALAHQNVTKIRIYRSVSGSTPTFLFVDEIPASNAATPGYTYNDSKTATQLGEELQTIIRVPPGELSGIVAHPSGFLAGFHLREVLFSEIGFPQAWPIAYRYTVEADIVNIAVYGQSIVVLTKGYPVVFSGTDPGAMTPEKLTELEPCVSARSVASDANGVLYASPNGICLVGPAGTGLATGNIMLRDNFEKFNPPTIRGAVYNGKYFGFYQQATEYLANGGFILDRTMQSSPFSTTNVQARSAYTDPETAELYYLWDRTVYKWEGNRLNNFPFEWLSKKFIFSDPINLGAIEIDADFLSAEAAAQWEAYVQSIKDANQALFDTGDPLEGNLNDKPLNHFVMGGSILEPIPQSLDDRFIQFTLIVDGNEVYNTVYTESGVYRLPSGYKGTIFEMKISGNVEFRYIKVAETMKELKTL</sequence>
<proteinExistence type="predicted"/>
<dbReference type="AlphaFoldDB" id="A0A0S8K0V7"/>
<evidence type="ECO:0008006" key="3">
    <source>
        <dbReference type="Google" id="ProtNLM"/>
    </source>
</evidence>
<gene>
    <name evidence="1" type="ORF">AMJ74_01385</name>
</gene>
<comment type="caution">
    <text evidence="1">The sequence shown here is derived from an EMBL/GenBank/DDBJ whole genome shotgun (WGS) entry which is preliminary data.</text>
</comment>
<name>A0A0S8K0V7_UNCW3</name>
<organism evidence="1 2">
    <name type="scientific">candidate division WOR_3 bacterium SM1_77</name>
    <dbReference type="NCBI Taxonomy" id="1703778"/>
    <lineage>
        <taxon>Bacteria</taxon>
        <taxon>Bacteria division WOR-3</taxon>
    </lineage>
</organism>
<evidence type="ECO:0000313" key="2">
    <source>
        <dbReference type="Proteomes" id="UP000050975"/>
    </source>
</evidence>
<accession>A0A0S8K0V7</accession>